<dbReference type="GO" id="GO:0009252">
    <property type="term" value="P:peptidoglycan biosynthetic process"/>
    <property type="evidence" value="ECO:0007669"/>
    <property type="project" value="TreeGrafter"/>
</dbReference>
<evidence type="ECO:0000256" key="1">
    <source>
        <dbReference type="ARBA" id="ARBA00022676"/>
    </source>
</evidence>
<evidence type="ECO:0000259" key="3">
    <source>
        <dbReference type="Pfam" id="PF00905"/>
    </source>
</evidence>
<dbReference type="SUPFAM" id="SSF56601">
    <property type="entry name" value="beta-lactamase/transpeptidase-like"/>
    <property type="match status" value="1"/>
</dbReference>
<dbReference type="GO" id="GO:0030288">
    <property type="term" value="C:outer membrane-bounded periplasmic space"/>
    <property type="evidence" value="ECO:0007669"/>
    <property type="project" value="TreeGrafter"/>
</dbReference>
<dbReference type="InterPro" id="IPR001460">
    <property type="entry name" value="PCN-bd_Tpept"/>
</dbReference>
<dbReference type="PANTHER" id="PTHR32282">
    <property type="entry name" value="BINDING PROTEIN TRANSPEPTIDASE, PUTATIVE-RELATED"/>
    <property type="match status" value="1"/>
</dbReference>
<dbReference type="AlphaFoldDB" id="A0A060CH06"/>
<dbReference type="Gene3D" id="3.40.710.10">
    <property type="entry name" value="DD-peptidase/beta-lactamase superfamily"/>
    <property type="match status" value="1"/>
</dbReference>
<dbReference type="InterPro" id="IPR012338">
    <property type="entry name" value="Beta-lactam/transpept-like"/>
</dbReference>
<dbReference type="GO" id="GO:0008955">
    <property type="term" value="F:peptidoglycan glycosyltransferase activity"/>
    <property type="evidence" value="ECO:0007669"/>
    <property type="project" value="TreeGrafter"/>
</dbReference>
<keyword evidence="1" id="KW-0328">Glycosyltransferase</keyword>
<dbReference type="EMBL" id="KF125002">
    <property type="protein sequence ID" value="AIA92325.1"/>
    <property type="molecule type" value="Genomic_DNA"/>
</dbReference>
<protein>
    <submittedName>
        <fullName evidence="4">Transpeptidase</fullName>
    </submittedName>
</protein>
<feature type="non-terminal residue" evidence="4">
    <location>
        <position position="167"/>
    </location>
</feature>
<dbReference type="PANTHER" id="PTHR32282:SF33">
    <property type="entry name" value="PEPTIDOGLYCAN GLYCOSYLTRANSFERASE"/>
    <property type="match status" value="1"/>
</dbReference>
<reference evidence="4" key="1">
    <citation type="journal article" date="2013" name="Environ. Microbiol.">
        <title>Seasonally variable intestinal metagenomes of the red palm weevil (Rhynchophorus ferrugineus).</title>
        <authorList>
            <person name="Jia S."/>
            <person name="Zhang X."/>
            <person name="Zhang G."/>
            <person name="Yin A."/>
            <person name="Zhang S."/>
            <person name="Li F."/>
            <person name="Wang L."/>
            <person name="Zhao D."/>
            <person name="Yun Q."/>
            <person name="Tala"/>
            <person name="Wang J."/>
            <person name="Sun G."/>
            <person name="Baabdullah M."/>
            <person name="Yu X."/>
            <person name="Hu S."/>
            <person name="Al-Mssallem I.S."/>
            <person name="Yu J."/>
        </authorList>
    </citation>
    <scope>NUCLEOTIDE SEQUENCE</scope>
</reference>
<sequence>LGSASVTAAQMAKVFSTYASGGVSHDLYMVESVTTSDDVQVYTGANTGTRVFDENVMNTLTYALQAPTESGGTASEAGTLGRPVAGKTGTSSGPYSAWFVGYIPQMVTAVNMYQIGPNGEEEVLTNFGDITSWISGGDYPTDVWLSYMKAATEGMDVEQFDSPDQAL</sequence>
<accession>A0A060CH06</accession>
<dbReference type="InterPro" id="IPR050396">
    <property type="entry name" value="Glycosyltr_51/Transpeptidase"/>
</dbReference>
<feature type="domain" description="Penicillin-binding protein transpeptidase" evidence="3">
    <location>
        <begin position="4"/>
        <end position="111"/>
    </location>
</feature>
<proteinExistence type="predicted"/>
<evidence type="ECO:0000256" key="2">
    <source>
        <dbReference type="ARBA" id="ARBA00022679"/>
    </source>
</evidence>
<name>A0A060CH06_9MICO</name>
<feature type="non-terminal residue" evidence="4">
    <location>
        <position position="1"/>
    </location>
</feature>
<keyword evidence="2" id="KW-0808">Transferase</keyword>
<dbReference type="GO" id="GO:0008658">
    <property type="term" value="F:penicillin binding"/>
    <property type="evidence" value="ECO:0007669"/>
    <property type="project" value="InterPro"/>
</dbReference>
<organism evidence="4">
    <name type="scientific">uncultured Brachybacterium sp</name>
    <dbReference type="NCBI Taxonomy" id="189680"/>
    <lineage>
        <taxon>Bacteria</taxon>
        <taxon>Bacillati</taxon>
        <taxon>Actinomycetota</taxon>
        <taxon>Actinomycetes</taxon>
        <taxon>Micrococcales</taxon>
        <taxon>Dermabacteraceae</taxon>
        <taxon>Brachybacterium</taxon>
        <taxon>environmental samples</taxon>
    </lineage>
</organism>
<dbReference type="Pfam" id="PF00905">
    <property type="entry name" value="Transpeptidase"/>
    <property type="match status" value="1"/>
</dbReference>
<evidence type="ECO:0000313" key="4">
    <source>
        <dbReference type="EMBL" id="AIA92325.1"/>
    </source>
</evidence>